<evidence type="ECO:0008006" key="5">
    <source>
        <dbReference type="Google" id="ProtNLM"/>
    </source>
</evidence>
<comment type="caution">
    <text evidence="3">The sequence shown here is derived from an EMBL/GenBank/DDBJ whole genome shotgun (WGS) entry which is preliminary data.</text>
</comment>
<feature type="domain" description="YokE-like PH" evidence="2">
    <location>
        <begin position="28"/>
        <end position="121"/>
    </location>
</feature>
<dbReference type="RefSeq" id="WP_042824070.1">
    <property type="nucleotide sequence ID" value="NZ_KN173625.1"/>
</dbReference>
<dbReference type="Proteomes" id="UP000028012">
    <property type="component" value="Unassembled WGS sequence"/>
</dbReference>
<dbReference type="InterPro" id="IPR018649">
    <property type="entry name" value="SHOCT"/>
</dbReference>
<feature type="domain" description="SHOCT" evidence="1">
    <location>
        <begin position="175"/>
        <end position="200"/>
    </location>
</feature>
<evidence type="ECO:0000259" key="2">
    <source>
        <dbReference type="Pfam" id="PF14470"/>
    </source>
</evidence>
<evidence type="ECO:0000313" key="3">
    <source>
        <dbReference type="EMBL" id="KGE50812.1"/>
    </source>
</evidence>
<dbReference type="HOGENOM" id="CLU_095360_0_0_6"/>
<sequence length="203" mass="22442">MDALAQFLTDEQDPVAVGKILPKITELLTRDEQVEYIAVQKKMVMNLSPDAVVLTNRRFIVVYPKLLGMTFRDFPWREVLDVHMSEQMLGATIMCRTTQGAYASIDSLPKKQARRVYAYAQQVEESAYEKRQQLEIDKLRAAAGGVVVHAPGAQGAAVPSQASAVPAADDPVQVLSKLKQLLDAGLITQDEFDAKKTEVLARL</sequence>
<dbReference type="Pfam" id="PF14470">
    <property type="entry name" value="bPH_3"/>
    <property type="match status" value="1"/>
</dbReference>
<dbReference type="AlphaFoldDB" id="A0A098PYS3"/>
<proteinExistence type="predicted"/>
<dbReference type="InterPro" id="IPR039519">
    <property type="entry name" value="YokE-like_PH"/>
</dbReference>
<protein>
    <recommendedName>
        <fullName evidence="5">YokE-like PH domain-containing protein</fullName>
    </recommendedName>
</protein>
<dbReference type="Pfam" id="PF09851">
    <property type="entry name" value="SHOCT"/>
    <property type="match status" value="1"/>
</dbReference>
<evidence type="ECO:0000259" key="1">
    <source>
        <dbReference type="Pfam" id="PF09851"/>
    </source>
</evidence>
<organism evidence="3 4">
    <name type="scientific">Xanthomonas axonopodis pv. vasculorum</name>
    <dbReference type="NCBI Taxonomy" id="325777"/>
    <lineage>
        <taxon>Bacteria</taxon>
        <taxon>Pseudomonadati</taxon>
        <taxon>Pseudomonadota</taxon>
        <taxon>Gammaproteobacteria</taxon>
        <taxon>Lysobacterales</taxon>
        <taxon>Lysobacteraceae</taxon>
        <taxon>Xanthomonas</taxon>
    </lineage>
</organism>
<reference evidence="3 4" key="1">
    <citation type="submission" date="2014-09" db="EMBL/GenBank/DDBJ databases">
        <title>A draft genome sequence for Xanthomonas axonopodis pv. vasculorum NCPPB 900.</title>
        <authorList>
            <person name="Harrison J."/>
            <person name="Studholme D.J."/>
        </authorList>
    </citation>
    <scope>NUCLEOTIDE SEQUENCE [LARGE SCALE GENOMIC DNA]</scope>
    <source>
        <strain evidence="3 4">NCPPB 900</strain>
    </source>
</reference>
<gene>
    <name evidence="3" type="ORF">GW15_0218475</name>
</gene>
<dbReference type="eggNOG" id="COG4260">
    <property type="taxonomic scope" value="Bacteria"/>
</dbReference>
<dbReference type="EMBL" id="JPHD02000118">
    <property type="protein sequence ID" value="KGE50812.1"/>
    <property type="molecule type" value="Genomic_DNA"/>
</dbReference>
<evidence type="ECO:0000313" key="4">
    <source>
        <dbReference type="Proteomes" id="UP000028012"/>
    </source>
</evidence>
<name>A0A098PYS3_9XANT</name>
<dbReference type="STRING" id="325777.GW15_0218475"/>
<accession>A0A098PYS3</accession>